<dbReference type="RefSeq" id="WP_307056714.1">
    <property type="nucleotide sequence ID" value="NZ_JAUSUH010000001.1"/>
</dbReference>
<evidence type="ECO:0000313" key="2">
    <source>
        <dbReference type="Proteomes" id="UP001238467"/>
    </source>
</evidence>
<reference evidence="1 2" key="1">
    <citation type="submission" date="2023-07" db="EMBL/GenBank/DDBJ databases">
        <title>Genomic Encyclopedia of Type Strains, Phase IV (KMG-IV): sequencing the most valuable type-strain genomes for metagenomic binning, comparative biology and taxonomic classification.</title>
        <authorList>
            <person name="Goeker M."/>
        </authorList>
    </citation>
    <scope>NUCLEOTIDE SEQUENCE [LARGE SCALE GENOMIC DNA]</scope>
    <source>
        <strain evidence="1 2">DSM 1277</strain>
    </source>
</reference>
<dbReference type="Proteomes" id="UP001238467">
    <property type="component" value="Unassembled WGS sequence"/>
</dbReference>
<organism evidence="1 2">
    <name type="scientific">Ancylobacter vacuolatus</name>
    <dbReference type="NCBI Taxonomy" id="223389"/>
    <lineage>
        <taxon>Bacteria</taxon>
        <taxon>Pseudomonadati</taxon>
        <taxon>Pseudomonadota</taxon>
        <taxon>Alphaproteobacteria</taxon>
        <taxon>Hyphomicrobiales</taxon>
        <taxon>Xanthobacteraceae</taxon>
        <taxon>Ancylobacter</taxon>
    </lineage>
</organism>
<proteinExistence type="predicted"/>
<comment type="caution">
    <text evidence="1">The sequence shown here is derived from an EMBL/GenBank/DDBJ whole genome shotgun (WGS) entry which is preliminary data.</text>
</comment>
<gene>
    <name evidence="1" type="ORF">J2S76_000212</name>
</gene>
<accession>A0ABU0DBL3</accession>
<protein>
    <submittedName>
        <fullName evidence="1">Uncharacterized protein</fullName>
    </submittedName>
</protein>
<name>A0ABU0DBL3_9HYPH</name>
<dbReference type="EMBL" id="JAUSUH010000001">
    <property type="protein sequence ID" value="MDQ0345811.1"/>
    <property type="molecule type" value="Genomic_DNA"/>
</dbReference>
<keyword evidence="2" id="KW-1185">Reference proteome</keyword>
<evidence type="ECO:0000313" key="1">
    <source>
        <dbReference type="EMBL" id="MDQ0345811.1"/>
    </source>
</evidence>
<sequence>MRYLRVLEVFVIAAFVVVFSADAFAQRCDPESGRPLPARCLTPGTSPSVTPVLVEQQTARPEDVIINLATPDLTEDELSNNYYFDLAIAGGCGSPFYQSARQFLDSRNPSFWQRLTNRTGITYERASYVLTAKFSNARWAALPANTLAEAPLVSFTRNANGSVVDVRCESLLLTGIPITTDLSVAFKLYVSREPVVSDRAIRGLAFVTKVASFLVSTGVFHASMQADLAIIDQNREPLATAANEFFHTFQAVDDFKVERTILSSQAGLLSGTGTRVMGLKKTLRTLAFLDTVRSGRLARPNENIANAIRIRTGVDIVNLATSIQPEYDRDLVEGTTSTARRICQRIRDKFDFNNSVDNVVAMYAILNGKRTTLNGQAKFHCLDATDIEDLSRIGITRPPYEGGFAGAAAVTATQVAASPM</sequence>